<organism evidence="4 5">
    <name type="scientific">Phytoactinopolyspora alkaliphila</name>
    <dbReference type="NCBI Taxonomy" id="1783498"/>
    <lineage>
        <taxon>Bacteria</taxon>
        <taxon>Bacillati</taxon>
        <taxon>Actinomycetota</taxon>
        <taxon>Actinomycetes</taxon>
        <taxon>Jiangellales</taxon>
        <taxon>Jiangellaceae</taxon>
        <taxon>Phytoactinopolyspora</taxon>
    </lineage>
</organism>
<protein>
    <submittedName>
        <fullName evidence="4">Class I SAM-dependent methyltransferase</fullName>
    </submittedName>
</protein>
<reference evidence="4 5" key="1">
    <citation type="submission" date="2020-02" db="EMBL/GenBank/DDBJ databases">
        <authorList>
            <person name="Li X.-J."/>
            <person name="Feng X.-M."/>
        </authorList>
    </citation>
    <scope>NUCLEOTIDE SEQUENCE [LARGE SCALE GENOMIC DNA]</scope>
    <source>
        <strain evidence="4 5">CGMCC 4.7225</strain>
    </source>
</reference>
<keyword evidence="2 4" id="KW-0808">Transferase</keyword>
<evidence type="ECO:0000313" key="4">
    <source>
        <dbReference type="EMBL" id="NED98024.1"/>
    </source>
</evidence>
<accession>A0A6N9YSS8</accession>
<dbReference type="InterPro" id="IPR029063">
    <property type="entry name" value="SAM-dependent_MTases_sf"/>
</dbReference>
<dbReference type="PANTHER" id="PTHR44942">
    <property type="entry name" value="METHYLTRANSF_11 DOMAIN-CONTAINING PROTEIN"/>
    <property type="match status" value="1"/>
</dbReference>
<dbReference type="PANTHER" id="PTHR44942:SF4">
    <property type="entry name" value="METHYLTRANSFERASE TYPE 11 DOMAIN-CONTAINING PROTEIN"/>
    <property type="match status" value="1"/>
</dbReference>
<name>A0A6N9YSS8_9ACTN</name>
<evidence type="ECO:0000259" key="3">
    <source>
        <dbReference type="Pfam" id="PF13649"/>
    </source>
</evidence>
<dbReference type="InterPro" id="IPR041698">
    <property type="entry name" value="Methyltransf_25"/>
</dbReference>
<keyword evidence="5" id="KW-1185">Reference proteome</keyword>
<dbReference type="EMBL" id="JAAGOB010000015">
    <property type="protein sequence ID" value="NED98024.1"/>
    <property type="molecule type" value="Genomic_DNA"/>
</dbReference>
<sequence>MADKHLRATFDEDADLYDRARPGYPTALFDALGSLAKIGPGARVVEIGPGTGQATQPLAARGSHVVAVELGAHLARVLQRKVAGMPVDVVVSTFEDWPPPIEPFDTFAAFTAWHWLDPAVRAAKAAAILRPGGALATVTTFHVLGGSEAFFSKVQECYERWDPATPPDVRLLSDDDIPPALDEVDRSELFEPAIRRRYRQNITYTTATYLNTLATYSGHRALDPARRQGLFECVARLIDDEYGGEITKAYLYELRVAHTTTRP</sequence>
<proteinExistence type="predicted"/>
<gene>
    <name evidence="4" type="ORF">G1H11_22250</name>
</gene>
<dbReference type="GO" id="GO:0008168">
    <property type="term" value="F:methyltransferase activity"/>
    <property type="evidence" value="ECO:0007669"/>
    <property type="project" value="UniProtKB-KW"/>
</dbReference>
<dbReference type="CDD" id="cd02440">
    <property type="entry name" value="AdoMet_MTases"/>
    <property type="match status" value="1"/>
</dbReference>
<feature type="domain" description="Methyltransferase" evidence="3">
    <location>
        <begin position="44"/>
        <end position="133"/>
    </location>
</feature>
<dbReference type="SUPFAM" id="SSF53335">
    <property type="entry name" value="S-adenosyl-L-methionine-dependent methyltransferases"/>
    <property type="match status" value="1"/>
</dbReference>
<comment type="caution">
    <text evidence="4">The sequence shown here is derived from an EMBL/GenBank/DDBJ whole genome shotgun (WGS) entry which is preliminary data.</text>
</comment>
<dbReference type="GO" id="GO:0032259">
    <property type="term" value="P:methylation"/>
    <property type="evidence" value="ECO:0007669"/>
    <property type="project" value="UniProtKB-KW"/>
</dbReference>
<dbReference type="AlphaFoldDB" id="A0A6N9YSS8"/>
<dbReference type="Pfam" id="PF13649">
    <property type="entry name" value="Methyltransf_25"/>
    <property type="match status" value="1"/>
</dbReference>
<keyword evidence="1 4" id="KW-0489">Methyltransferase</keyword>
<dbReference type="RefSeq" id="WP_163820806.1">
    <property type="nucleotide sequence ID" value="NZ_JAAGOB010000015.1"/>
</dbReference>
<evidence type="ECO:0000313" key="5">
    <source>
        <dbReference type="Proteomes" id="UP000469185"/>
    </source>
</evidence>
<dbReference type="Proteomes" id="UP000469185">
    <property type="component" value="Unassembled WGS sequence"/>
</dbReference>
<dbReference type="Gene3D" id="3.40.50.150">
    <property type="entry name" value="Vaccinia Virus protein VP39"/>
    <property type="match status" value="1"/>
</dbReference>
<evidence type="ECO:0000256" key="2">
    <source>
        <dbReference type="ARBA" id="ARBA00022679"/>
    </source>
</evidence>
<evidence type="ECO:0000256" key="1">
    <source>
        <dbReference type="ARBA" id="ARBA00022603"/>
    </source>
</evidence>
<dbReference type="InterPro" id="IPR051052">
    <property type="entry name" value="Diverse_substrate_MTase"/>
</dbReference>